<dbReference type="Pfam" id="PF10328">
    <property type="entry name" value="7TM_GPCR_Srx"/>
    <property type="match status" value="1"/>
</dbReference>
<dbReference type="PROSITE" id="PS00237">
    <property type="entry name" value="G_PROTEIN_RECEP_F1_1"/>
    <property type="match status" value="1"/>
</dbReference>
<feature type="domain" description="7TM GPCR serpentine receptor class x (Srx)" evidence="6">
    <location>
        <begin position="42"/>
        <end position="147"/>
    </location>
</feature>
<dbReference type="AlphaFoldDB" id="A0A915HZ82"/>
<keyword evidence="4 5" id="KW-0472">Membrane</keyword>
<keyword evidence="2 5" id="KW-0812">Transmembrane</keyword>
<evidence type="ECO:0000313" key="8">
    <source>
        <dbReference type="WBParaSite" id="nRc.2.0.1.t07156-RA"/>
    </source>
</evidence>
<dbReference type="SUPFAM" id="SSF81321">
    <property type="entry name" value="Family A G protein-coupled receptor-like"/>
    <property type="match status" value="1"/>
</dbReference>
<dbReference type="Proteomes" id="UP000887565">
    <property type="component" value="Unplaced"/>
</dbReference>
<dbReference type="Gene3D" id="1.20.1070.10">
    <property type="entry name" value="Rhodopsin 7-helix transmembrane proteins"/>
    <property type="match status" value="1"/>
</dbReference>
<dbReference type="GO" id="GO:0016020">
    <property type="term" value="C:membrane"/>
    <property type="evidence" value="ECO:0007669"/>
    <property type="project" value="UniProtKB-SubCell"/>
</dbReference>
<dbReference type="WBParaSite" id="nRc.2.0.1.t07156-RA">
    <property type="protein sequence ID" value="nRc.2.0.1.t07156-RA"/>
    <property type="gene ID" value="nRc.2.0.1.g07156"/>
</dbReference>
<dbReference type="GO" id="GO:0004930">
    <property type="term" value="F:G protein-coupled receptor activity"/>
    <property type="evidence" value="ECO:0007669"/>
    <property type="project" value="InterPro"/>
</dbReference>
<keyword evidence="3 5" id="KW-1133">Transmembrane helix</keyword>
<keyword evidence="7" id="KW-1185">Reference proteome</keyword>
<evidence type="ECO:0000256" key="4">
    <source>
        <dbReference type="ARBA" id="ARBA00023136"/>
    </source>
</evidence>
<sequence length="162" mass="18126">MLNFKSMSQEEENQTRCDVDGDNIAVVCIVTTLSLLYLIPYVICIISMLKDKKVLERPFYLLALSLGAADILQLLTNGPGIAILTLLCKNGTMILWHDLLNSSIGSVLNSTWEAGLAMIFCMAINRFVGIYCKHHVVKTIFSKKNTKPHSTGFKRVAKNRLY</sequence>
<feature type="transmembrane region" description="Helical" evidence="5">
    <location>
        <begin position="61"/>
        <end position="87"/>
    </location>
</feature>
<evidence type="ECO:0000313" key="7">
    <source>
        <dbReference type="Proteomes" id="UP000887565"/>
    </source>
</evidence>
<dbReference type="InterPro" id="IPR019430">
    <property type="entry name" value="7TM_GPCR_serpentine_rcpt_Srx"/>
</dbReference>
<name>A0A915HZ82_ROMCU</name>
<dbReference type="InterPro" id="IPR000276">
    <property type="entry name" value="GPCR_Rhodpsn"/>
</dbReference>
<evidence type="ECO:0000256" key="5">
    <source>
        <dbReference type="SAM" id="Phobius"/>
    </source>
</evidence>
<evidence type="ECO:0000256" key="1">
    <source>
        <dbReference type="ARBA" id="ARBA00004370"/>
    </source>
</evidence>
<feature type="transmembrane region" description="Helical" evidence="5">
    <location>
        <begin position="24"/>
        <end position="49"/>
    </location>
</feature>
<proteinExistence type="predicted"/>
<evidence type="ECO:0000259" key="6">
    <source>
        <dbReference type="Pfam" id="PF10328"/>
    </source>
</evidence>
<accession>A0A915HZ82</accession>
<evidence type="ECO:0000256" key="2">
    <source>
        <dbReference type="ARBA" id="ARBA00022692"/>
    </source>
</evidence>
<protein>
    <submittedName>
        <fullName evidence="8">7TM GPCR serpentine receptor class x (Srx) domain-containing protein</fullName>
    </submittedName>
</protein>
<comment type="subcellular location">
    <subcellularLocation>
        <location evidence="1">Membrane</location>
    </subcellularLocation>
</comment>
<evidence type="ECO:0000256" key="3">
    <source>
        <dbReference type="ARBA" id="ARBA00022989"/>
    </source>
</evidence>
<organism evidence="7 8">
    <name type="scientific">Romanomermis culicivorax</name>
    <name type="common">Nematode worm</name>
    <dbReference type="NCBI Taxonomy" id="13658"/>
    <lineage>
        <taxon>Eukaryota</taxon>
        <taxon>Metazoa</taxon>
        <taxon>Ecdysozoa</taxon>
        <taxon>Nematoda</taxon>
        <taxon>Enoplea</taxon>
        <taxon>Dorylaimia</taxon>
        <taxon>Mermithida</taxon>
        <taxon>Mermithoidea</taxon>
        <taxon>Mermithidae</taxon>
        <taxon>Romanomermis</taxon>
    </lineage>
</organism>
<reference evidence="8" key="1">
    <citation type="submission" date="2022-11" db="UniProtKB">
        <authorList>
            <consortium name="WormBaseParasite"/>
        </authorList>
    </citation>
    <scope>IDENTIFICATION</scope>
</reference>